<accession>A0A8B5XV84</accession>
<evidence type="ECO:0000256" key="1">
    <source>
        <dbReference type="ARBA" id="ARBA00004651"/>
    </source>
</evidence>
<keyword evidence="4 7" id="KW-0812">Transmembrane</keyword>
<evidence type="ECO:0000256" key="5">
    <source>
        <dbReference type="ARBA" id="ARBA00022989"/>
    </source>
</evidence>
<comment type="subcellular location">
    <subcellularLocation>
        <location evidence="1">Cell membrane</location>
        <topology evidence="1">Multi-pass membrane protein</topology>
    </subcellularLocation>
</comment>
<keyword evidence="2" id="KW-0813">Transport</keyword>
<dbReference type="SUPFAM" id="SSF103473">
    <property type="entry name" value="MFS general substrate transporter"/>
    <property type="match status" value="1"/>
</dbReference>
<evidence type="ECO:0000256" key="7">
    <source>
        <dbReference type="SAM" id="Phobius"/>
    </source>
</evidence>
<keyword evidence="3" id="KW-1003">Cell membrane</keyword>
<evidence type="ECO:0000256" key="2">
    <source>
        <dbReference type="ARBA" id="ARBA00022448"/>
    </source>
</evidence>
<sequence>MKRMAVQGDNRKFILSLLFVGYMVSYMDRLVMTLAVVPIGQEFNLSPAATGTVISAFFLAYAIMQIPAGWLTDQLGYRRVIIFSIVLWSLFTVFTGFAWSFTALIVIRFLFGIMEGGYPAACAKAIAEYFPQKERGKAQSILMSSNSFGGLITGVLVPTLLIWLGWRNLFFALGAAGVIIGVLLWKYIRSPIQLEEAKEQQPVNKDSMLSLLKIRQTWALVLTWFSISIASWGTSSWLPMYMVTERHLDLVSAGLLGLLPTTAATLGTAAGGWLLVRFSGREKMYFLMNGLFYTVFLFLALFAPNVGMVFTYLTLSSIFYGFVFSAVYALPHKLFDKSVIGSAIGIMNLGSMIGGFIAPIMMGVLISALKGSYDGAFWFLIAAGLSSALFGLTIRNSNHVSHGDVADQIQSNVKVK</sequence>
<evidence type="ECO:0000313" key="10">
    <source>
        <dbReference type="Proteomes" id="UP000317770"/>
    </source>
</evidence>
<feature type="transmembrane region" description="Helical" evidence="7">
    <location>
        <begin position="148"/>
        <end position="164"/>
    </location>
</feature>
<comment type="caution">
    <text evidence="9">The sequence shown here is derived from an EMBL/GenBank/DDBJ whole genome shotgun (WGS) entry which is preliminary data.</text>
</comment>
<dbReference type="InterPro" id="IPR036259">
    <property type="entry name" value="MFS_trans_sf"/>
</dbReference>
<dbReference type="GO" id="GO:0005886">
    <property type="term" value="C:plasma membrane"/>
    <property type="evidence" value="ECO:0007669"/>
    <property type="project" value="UniProtKB-SubCell"/>
</dbReference>
<dbReference type="GO" id="GO:0022857">
    <property type="term" value="F:transmembrane transporter activity"/>
    <property type="evidence" value="ECO:0007669"/>
    <property type="project" value="InterPro"/>
</dbReference>
<dbReference type="CDD" id="cd17319">
    <property type="entry name" value="MFS_ExuT_GudP_like"/>
    <property type="match status" value="1"/>
</dbReference>
<evidence type="ECO:0000256" key="6">
    <source>
        <dbReference type="ARBA" id="ARBA00023136"/>
    </source>
</evidence>
<dbReference type="PANTHER" id="PTHR11662:SF399">
    <property type="entry name" value="FI19708P1-RELATED"/>
    <property type="match status" value="1"/>
</dbReference>
<feature type="transmembrane region" description="Helical" evidence="7">
    <location>
        <begin position="343"/>
        <end position="369"/>
    </location>
</feature>
<dbReference type="InterPro" id="IPR000849">
    <property type="entry name" value="Sugar_P_transporter"/>
</dbReference>
<feature type="transmembrane region" description="Helical" evidence="7">
    <location>
        <begin position="48"/>
        <end position="68"/>
    </location>
</feature>
<dbReference type="InterPro" id="IPR020846">
    <property type="entry name" value="MFS_dom"/>
</dbReference>
<dbReference type="PROSITE" id="PS50850">
    <property type="entry name" value="MFS"/>
    <property type="match status" value="1"/>
</dbReference>
<gene>
    <name evidence="9" type="ORF">FQP34_18375</name>
</gene>
<feature type="transmembrane region" description="Helical" evidence="7">
    <location>
        <begin position="285"/>
        <end position="303"/>
    </location>
</feature>
<feature type="transmembrane region" description="Helical" evidence="7">
    <location>
        <begin position="375"/>
        <end position="394"/>
    </location>
</feature>
<dbReference type="Pfam" id="PF07690">
    <property type="entry name" value="MFS_1"/>
    <property type="match status" value="1"/>
</dbReference>
<feature type="transmembrane region" description="Helical" evidence="7">
    <location>
        <begin position="309"/>
        <end position="331"/>
    </location>
</feature>
<feature type="transmembrane region" description="Helical" evidence="7">
    <location>
        <begin position="105"/>
        <end position="127"/>
    </location>
</feature>
<reference evidence="9 10" key="1">
    <citation type="submission" date="2019-07" db="EMBL/GenBank/DDBJ databases">
        <title>Genome assembly of Bacillus simplex strain GGC-P6A.</title>
        <authorList>
            <person name="Jennings M.E."/>
            <person name="Barton H.A."/>
        </authorList>
    </citation>
    <scope>NUCLEOTIDE SEQUENCE [LARGE SCALE GENOMIC DNA]</scope>
    <source>
        <strain evidence="9 10">GGC-P6A</strain>
    </source>
</reference>
<dbReference type="Proteomes" id="UP000317770">
    <property type="component" value="Unassembled WGS sequence"/>
</dbReference>
<organism evidence="9 10">
    <name type="scientific">Peribacillus simplex</name>
    <dbReference type="NCBI Taxonomy" id="1478"/>
    <lineage>
        <taxon>Bacteria</taxon>
        <taxon>Bacillati</taxon>
        <taxon>Bacillota</taxon>
        <taxon>Bacilli</taxon>
        <taxon>Bacillales</taxon>
        <taxon>Bacillaceae</taxon>
        <taxon>Peribacillus</taxon>
    </lineage>
</organism>
<evidence type="ECO:0000256" key="4">
    <source>
        <dbReference type="ARBA" id="ARBA00022692"/>
    </source>
</evidence>
<dbReference type="AlphaFoldDB" id="A0A8B5XV84"/>
<feature type="transmembrane region" description="Helical" evidence="7">
    <location>
        <begin position="250"/>
        <end position="276"/>
    </location>
</feature>
<dbReference type="InterPro" id="IPR011701">
    <property type="entry name" value="MFS"/>
</dbReference>
<evidence type="ECO:0000259" key="8">
    <source>
        <dbReference type="PROSITE" id="PS50850"/>
    </source>
</evidence>
<dbReference type="EMBL" id="VNKI01000009">
    <property type="protein sequence ID" value="TVX78524.1"/>
    <property type="molecule type" value="Genomic_DNA"/>
</dbReference>
<feature type="transmembrane region" description="Helical" evidence="7">
    <location>
        <begin position="218"/>
        <end position="238"/>
    </location>
</feature>
<dbReference type="InterPro" id="IPR050382">
    <property type="entry name" value="MFS_Na/Anion_cotransporter"/>
</dbReference>
<keyword evidence="6 7" id="KW-0472">Membrane</keyword>
<dbReference type="PANTHER" id="PTHR11662">
    <property type="entry name" value="SOLUTE CARRIER FAMILY 17"/>
    <property type="match status" value="1"/>
</dbReference>
<feature type="transmembrane region" description="Helical" evidence="7">
    <location>
        <begin position="170"/>
        <end position="188"/>
    </location>
</feature>
<protein>
    <submittedName>
        <fullName evidence="9">MFS transporter</fullName>
    </submittedName>
</protein>
<dbReference type="Gene3D" id="1.20.1250.20">
    <property type="entry name" value="MFS general substrate transporter like domains"/>
    <property type="match status" value="2"/>
</dbReference>
<feature type="transmembrane region" description="Helical" evidence="7">
    <location>
        <begin position="80"/>
        <end position="99"/>
    </location>
</feature>
<evidence type="ECO:0000256" key="3">
    <source>
        <dbReference type="ARBA" id="ARBA00022475"/>
    </source>
</evidence>
<keyword evidence="5 7" id="KW-1133">Transmembrane helix</keyword>
<proteinExistence type="predicted"/>
<dbReference type="PIRSF" id="PIRSF002808">
    <property type="entry name" value="Hexose_phosphate_transp"/>
    <property type="match status" value="1"/>
</dbReference>
<name>A0A8B5XV84_9BACI</name>
<feature type="transmembrane region" description="Helical" evidence="7">
    <location>
        <begin position="12"/>
        <end position="36"/>
    </location>
</feature>
<feature type="domain" description="Major facilitator superfamily (MFS) profile" evidence="8">
    <location>
        <begin position="14"/>
        <end position="399"/>
    </location>
</feature>
<evidence type="ECO:0000313" key="9">
    <source>
        <dbReference type="EMBL" id="TVX78524.1"/>
    </source>
</evidence>